<keyword evidence="2" id="KW-1133">Transmembrane helix</keyword>
<feature type="transmembrane region" description="Helical" evidence="2">
    <location>
        <begin position="46"/>
        <end position="68"/>
    </location>
</feature>
<feature type="transmembrane region" description="Helical" evidence="2">
    <location>
        <begin position="167"/>
        <end position="185"/>
    </location>
</feature>
<dbReference type="Proteomes" id="UP000053881">
    <property type="component" value="Unassembled WGS sequence"/>
</dbReference>
<evidence type="ECO:0008006" key="5">
    <source>
        <dbReference type="Google" id="ProtNLM"/>
    </source>
</evidence>
<feature type="region of interest" description="Disordered" evidence="1">
    <location>
        <begin position="214"/>
        <end position="233"/>
    </location>
</feature>
<organism evidence="3 4">
    <name type="scientific">Lederbergia galactosidilytica</name>
    <dbReference type="NCBI Taxonomy" id="217031"/>
    <lineage>
        <taxon>Bacteria</taxon>
        <taxon>Bacillati</taxon>
        <taxon>Bacillota</taxon>
        <taxon>Bacilli</taxon>
        <taxon>Bacillales</taxon>
        <taxon>Bacillaceae</taxon>
        <taxon>Lederbergia</taxon>
    </lineage>
</organism>
<dbReference type="EMBL" id="LGPB01000128">
    <property type="protein sequence ID" value="KRG11327.1"/>
    <property type="molecule type" value="Genomic_DNA"/>
</dbReference>
<feature type="transmembrane region" description="Helical" evidence="2">
    <location>
        <begin position="117"/>
        <end position="146"/>
    </location>
</feature>
<keyword evidence="2" id="KW-0812">Transmembrane</keyword>
<name>A0A0Q9XSS0_9BACI</name>
<evidence type="ECO:0000256" key="2">
    <source>
        <dbReference type="SAM" id="Phobius"/>
    </source>
</evidence>
<sequence length="233" mass="26914">MLSISKLLKKTGHQIFINILTVMGVSVGWSLFLVPVLFILPYHLALIFFALTFIPVTVAVYAVIHHLLSKNKASLALFVRFFFRYYKRALLLSVFFLLAVLIPISEWWYYLKINDSYFIFIFATFQTYFCLTFLATQVYAIPFLVIKDLGTFAAMNQSIKHFMQHKGYTIGLFIQILSVTALLSLTVIGFFLLYIGMLAVFVLNATNNLQLHHQQHQQKNEQSEKNPILINEQ</sequence>
<evidence type="ECO:0000313" key="3">
    <source>
        <dbReference type="EMBL" id="KRG11327.1"/>
    </source>
</evidence>
<evidence type="ECO:0000313" key="4">
    <source>
        <dbReference type="Proteomes" id="UP000053881"/>
    </source>
</evidence>
<evidence type="ECO:0000256" key="1">
    <source>
        <dbReference type="SAM" id="MobiDB-lite"/>
    </source>
</evidence>
<protein>
    <recommendedName>
        <fullName evidence="5">DUF624 domain-containing protein</fullName>
    </recommendedName>
</protein>
<keyword evidence="2" id="KW-0472">Membrane</keyword>
<reference evidence="3 4" key="1">
    <citation type="submission" date="2015-06" db="EMBL/GenBank/DDBJ databases">
        <title>Genome sequencing project of Bacillus galactosidilyticus PL133.</title>
        <authorList>
            <person name="Gaiero J."/>
            <person name="Nicol R."/>
            <person name="Habash M."/>
        </authorList>
    </citation>
    <scope>NUCLEOTIDE SEQUENCE [LARGE SCALE GENOMIC DNA]</scope>
    <source>
        <strain evidence="3 4">PL133</strain>
    </source>
</reference>
<gene>
    <name evidence="3" type="ORF">ACA29_18650</name>
</gene>
<dbReference type="AlphaFoldDB" id="A0A0Q9XSS0"/>
<accession>A0A0Q9XSS0</accession>
<dbReference type="PATRIC" id="fig|217031.4.peg.6321"/>
<feature type="transmembrane region" description="Helical" evidence="2">
    <location>
        <begin position="15"/>
        <end position="40"/>
    </location>
</feature>
<proteinExistence type="predicted"/>
<feature type="transmembrane region" description="Helical" evidence="2">
    <location>
        <begin position="89"/>
        <end position="111"/>
    </location>
</feature>
<comment type="caution">
    <text evidence="3">The sequence shown here is derived from an EMBL/GenBank/DDBJ whole genome shotgun (WGS) entry which is preliminary data.</text>
</comment>